<keyword evidence="3 4" id="KW-0408">Iron</keyword>
<comment type="caution">
    <text evidence="7">The sequence shown here is derived from an EMBL/GenBank/DDBJ whole genome shotgun (WGS) entry which is preliminary data.</text>
</comment>
<protein>
    <recommendedName>
        <fullName evidence="6">Cytochrome c domain-containing protein</fullName>
    </recommendedName>
</protein>
<reference evidence="7 8" key="1">
    <citation type="submission" date="2019-04" db="EMBL/GenBank/DDBJ databases">
        <authorList>
            <person name="Feng G."/>
            <person name="Zhang J."/>
            <person name="Zhu H."/>
        </authorList>
    </citation>
    <scope>NUCLEOTIDE SEQUENCE [LARGE SCALE GENOMIC DNA]</scope>
    <source>
        <strain evidence="7 8">9PBR-1</strain>
    </source>
</reference>
<dbReference type="PROSITE" id="PS51007">
    <property type="entry name" value="CYTC"/>
    <property type="match status" value="1"/>
</dbReference>
<keyword evidence="2 4" id="KW-0479">Metal-binding</keyword>
<dbReference type="PROSITE" id="PS51257">
    <property type="entry name" value="PROKAR_LIPOPROTEIN"/>
    <property type="match status" value="1"/>
</dbReference>
<keyword evidence="5" id="KW-0732">Signal</keyword>
<feature type="domain" description="Cytochrome c" evidence="6">
    <location>
        <begin position="41"/>
        <end position="120"/>
    </location>
</feature>
<evidence type="ECO:0000256" key="1">
    <source>
        <dbReference type="ARBA" id="ARBA00022617"/>
    </source>
</evidence>
<dbReference type="GO" id="GO:0009055">
    <property type="term" value="F:electron transfer activity"/>
    <property type="evidence" value="ECO:0007669"/>
    <property type="project" value="InterPro"/>
</dbReference>
<sequence length="123" mass="13400">MLRPVLFLVGGLAMLSSCAYDNAEELFENQPTVACEVLSTTYSATISPILDQNCRTCHSSRFPSGNVNLEGYTQVKRYADSGLLVGVVSHADGFSPMPQGMPKLSDCDIARIKKWVEDKAPNN</sequence>
<evidence type="ECO:0000313" key="7">
    <source>
        <dbReference type="EMBL" id="TGE27021.1"/>
    </source>
</evidence>
<evidence type="ECO:0000256" key="4">
    <source>
        <dbReference type="PROSITE-ProRule" id="PRU00433"/>
    </source>
</evidence>
<gene>
    <name evidence="7" type="ORF">E5K02_11490</name>
</gene>
<keyword evidence="8" id="KW-1185">Reference proteome</keyword>
<feature type="signal peptide" evidence="5">
    <location>
        <begin position="1"/>
        <end position="19"/>
    </location>
</feature>
<evidence type="ECO:0000256" key="3">
    <source>
        <dbReference type="ARBA" id="ARBA00023004"/>
    </source>
</evidence>
<evidence type="ECO:0000256" key="5">
    <source>
        <dbReference type="SAM" id="SignalP"/>
    </source>
</evidence>
<accession>A0A4Z0QDF5</accession>
<dbReference type="InterPro" id="IPR009056">
    <property type="entry name" value="Cyt_c-like_dom"/>
</dbReference>
<organism evidence="7 8">
    <name type="scientific">Hymenobacter metallicola</name>
    <dbReference type="NCBI Taxonomy" id="2563114"/>
    <lineage>
        <taxon>Bacteria</taxon>
        <taxon>Pseudomonadati</taxon>
        <taxon>Bacteroidota</taxon>
        <taxon>Cytophagia</taxon>
        <taxon>Cytophagales</taxon>
        <taxon>Hymenobacteraceae</taxon>
        <taxon>Hymenobacter</taxon>
    </lineage>
</organism>
<proteinExistence type="predicted"/>
<dbReference type="AlphaFoldDB" id="A0A4Z0QDF5"/>
<dbReference type="GO" id="GO:0020037">
    <property type="term" value="F:heme binding"/>
    <property type="evidence" value="ECO:0007669"/>
    <property type="project" value="InterPro"/>
</dbReference>
<feature type="chain" id="PRO_5021211710" description="Cytochrome c domain-containing protein" evidence="5">
    <location>
        <begin position="20"/>
        <end position="123"/>
    </location>
</feature>
<dbReference type="OrthoDB" id="1524066at2"/>
<dbReference type="GO" id="GO:0046872">
    <property type="term" value="F:metal ion binding"/>
    <property type="evidence" value="ECO:0007669"/>
    <property type="project" value="UniProtKB-KW"/>
</dbReference>
<evidence type="ECO:0000313" key="8">
    <source>
        <dbReference type="Proteomes" id="UP000298471"/>
    </source>
</evidence>
<evidence type="ECO:0000256" key="2">
    <source>
        <dbReference type="ARBA" id="ARBA00022723"/>
    </source>
</evidence>
<dbReference type="EMBL" id="SRMB01000002">
    <property type="protein sequence ID" value="TGE27021.1"/>
    <property type="molecule type" value="Genomic_DNA"/>
</dbReference>
<dbReference type="RefSeq" id="WP_135394948.1">
    <property type="nucleotide sequence ID" value="NZ_SRMB01000002.1"/>
</dbReference>
<dbReference type="SUPFAM" id="SSF46626">
    <property type="entry name" value="Cytochrome c"/>
    <property type="match status" value="1"/>
</dbReference>
<dbReference type="InterPro" id="IPR036909">
    <property type="entry name" value="Cyt_c-like_dom_sf"/>
</dbReference>
<keyword evidence="1 4" id="KW-0349">Heme</keyword>
<evidence type="ECO:0000259" key="6">
    <source>
        <dbReference type="PROSITE" id="PS51007"/>
    </source>
</evidence>
<dbReference type="Proteomes" id="UP000298471">
    <property type="component" value="Unassembled WGS sequence"/>
</dbReference>
<name>A0A4Z0QDF5_9BACT</name>